<sequence length="51" mass="5442">MPAVPLPYTIISSGLIAAFVFTSYYHGFMGTSVSHPRASETPVADLRSNAL</sequence>
<reference evidence="2 3" key="1">
    <citation type="journal article" date="2015" name="Genome Biol. Evol.">
        <title>Phylogenomic analyses indicate that early fungi evolved digesting cell walls of algal ancestors of land plants.</title>
        <authorList>
            <person name="Chang Y."/>
            <person name="Wang S."/>
            <person name="Sekimoto S."/>
            <person name="Aerts A.L."/>
            <person name="Choi C."/>
            <person name="Clum A."/>
            <person name="LaButti K.M."/>
            <person name="Lindquist E.A."/>
            <person name="Yee Ngan C."/>
            <person name="Ohm R.A."/>
            <person name="Salamov A.A."/>
            <person name="Grigoriev I.V."/>
            <person name="Spatafora J.W."/>
            <person name="Berbee M.L."/>
        </authorList>
    </citation>
    <scope>NUCLEOTIDE SEQUENCE [LARGE SCALE GENOMIC DNA]</scope>
    <source>
        <strain evidence="2 3">JEL478</strain>
    </source>
</reference>
<accession>A0A139AZ29</accession>
<keyword evidence="1" id="KW-0472">Membrane</keyword>
<dbReference type="Proteomes" id="UP000070544">
    <property type="component" value="Unassembled WGS sequence"/>
</dbReference>
<keyword evidence="1" id="KW-0812">Transmembrane</keyword>
<keyword evidence="1" id="KW-1133">Transmembrane helix</keyword>
<gene>
    <name evidence="2" type="ORF">M427DRAFT_50370</name>
</gene>
<proteinExistence type="predicted"/>
<evidence type="ECO:0000313" key="2">
    <source>
        <dbReference type="EMBL" id="KXS22008.1"/>
    </source>
</evidence>
<keyword evidence="3" id="KW-1185">Reference proteome</keyword>
<evidence type="ECO:0000256" key="1">
    <source>
        <dbReference type="SAM" id="Phobius"/>
    </source>
</evidence>
<feature type="transmembrane region" description="Helical" evidence="1">
    <location>
        <begin position="6"/>
        <end position="27"/>
    </location>
</feature>
<name>A0A139AZ29_GONPJ</name>
<organism evidence="2 3">
    <name type="scientific">Gonapodya prolifera (strain JEL478)</name>
    <name type="common">Monoblepharis prolifera</name>
    <dbReference type="NCBI Taxonomy" id="1344416"/>
    <lineage>
        <taxon>Eukaryota</taxon>
        <taxon>Fungi</taxon>
        <taxon>Fungi incertae sedis</taxon>
        <taxon>Chytridiomycota</taxon>
        <taxon>Chytridiomycota incertae sedis</taxon>
        <taxon>Monoblepharidomycetes</taxon>
        <taxon>Monoblepharidales</taxon>
        <taxon>Gonapodyaceae</taxon>
        <taxon>Gonapodya</taxon>
    </lineage>
</organism>
<dbReference type="AlphaFoldDB" id="A0A139AZ29"/>
<dbReference type="EMBL" id="KQ965731">
    <property type="protein sequence ID" value="KXS22008.1"/>
    <property type="molecule type" value="Genomic_DNA"/>
</dbReference>
<protein>
    <submittedName>
        <fullName evidence="2">Uncharacterized protein</fullName>
    </submittedName>
</protein>
<evidence type="ECO:0000313" key="3">
    <source>
        <dbReference type="Proteomes" id="UP000070544"/>
    </source>
</evidence>